<dbReference type="PANTHER" id="PTHR44154:SF1">
    <property type="entry name" value="QUINONE OXIDOREDUCTASE"/>
    <property type="match status" value="1"/>
</dbReference>
<accession>A0ABY2BVH4</accession>
<evidence type="ECO:0000313" key="3">
    <source>
        <dbReference type="EMBL" id="TCO32014.1"/>
    </source>
</evidence>
<organism evidence="3 4">
    <name type="scientific">Kribbella orskensis</name>
    <dbReference type="NCBI Taxonomy" id="2512216"/>
    <lineage>
        <taxon>Bacteria</taxon>
        <taxon>Bacillati</taxon>
        <taxon>Actinomycetota</taxon>
        <taxon>Actinomycetes</taxon>
        <taxon>Propionibacteriales</taxon>
        <taxon>Kribbellaceae</taxon>
        <taxon>Kribbella</taxon>
    </lineage>
</organism>
<evidence type="ECO:0000259" key="2">
    <source>
        <dbReference type="SMART" id="SM00829"/>
    </source>
</evidence>
<dbReference type="InterPro" id="IPR036291">
    <property type="entry name" value="NAD(P)-bd_dom_sf"/>
</dbReference>
<dbReference type="EMBL" id="SLWM01000001">
    <property type="protein sequence ID" value="TCO32014.1"/>
    <property type="molecule type" value="Genomic_DNA"/>
</dbReference>
<evidence type="ECO:0000256" key="1">
    <source>
        <dbReference type="ARBA" id="ARBA00022857"/>
    </source>
</evidence>
<dbReference type="Proteomes" id="UP000295818">
    <property type="component" value="Unassembled WGS sequence"/>
</dbReference>
<reference evidence="3 4" key="1">
    <citation type="journal article" date="2015" name="Stand. Genomic Sci.">
        <title>Genomic Encyclopedia of Bacterial and Archaeal Type Strains, Phase III: the genomes of soil and plant-associated and newly described type strains.</title>
        <authorList>
            <person name="Whitman W.B."/>
            <person name="Woyke T."/>
            <person name="Klenk H.P."/>
            <person name="Zhou Y."/>
            <person name="Lilburn T.G."/>
            <person name="Beck B.J."/>
            <person name="De Vos P."/>
            <person name="Vandamme P."/>
            <person name="Eisen J.A."/>
            <person name="Garrity G."/>
            <person name="Hugenholtz P."/>
            <person name="Kyrpides N.C."/>
        </authorList>
    </citation>
    <scope>NUCLEOTIDE SEQUENCE [LARGE SCALE GENOMIC DNA]</scope>
    <source>
        <strain evidence="3 4">VKM Ac-2538</strain>
    </source>
</reference>
<keyword evidence="4" id="KW-1185">Reference proteome</keyword>
<feature type="domain" description="Enoyl reductase (ER)" evidence="2">
    <location>
        <begin position="16"/>
        <end position="305"/>
    </location>
</feature>
<protein>
    <submittedName>
        <fullName evidence="3">NADPH:quinone reductase-like Zn-dependent oxidoreductase</fullName>
    </submittedName>
</protein>
<dbReference type="SUPFAM" id="SSF50129">
    <property type="entry name" value="GroES-like"/>
    <property type="match status" value="1"/>
</dbReference>
<dbReference type="PANTHER" id="PTHR44154">
    <property type="entry name" value="QUINONE OXIDOREDUCTASE"/>
    <property type="match status" value="1"/>
</dbReference>
<gene>
    <name evidence="3" type="ORF">EV644_101657</name>
</gene>
<comment type="caution">
    <text evidence="3">The sequence shown here is derived from an EMBL/GenBank/DDBJ whole genome shotgun (WGS) entry which is preliminary data.</text>
</comment>
<dbReference type="Pfam" id="PF08240">
    <property type="entry name" value="ADH_N"/>
    <property type="match status" value="1"/>
</dbReference>
<dbReference type="Gene3D" id="3.40.50.720">
    <property type="entry name" value="NAD(P)-binding Rossmann-like Domain"/>
    <property type="match status" value="1"/>
</dbReference>
<dbReference type="CDD" id="cd05289">
    <property type="entry name" value="MDR_like_2"/>
    <property type="match status" value="1"/>
</dbReference>
<keyword evidence="1" id="KW-0521">NADP</keyword>
<dbReference type="Gene3D" id="3.90.180.10">
    <property type="entry name" value="Medium-chain alcohol dehydrogenases, catalytic domain"/>
    <property type="match status" value="1"/>
</dbReference>
<dbReference type="InterPro" id="IPR013154">
    <property type="entry name" value="ADH-like_N"/>
</dbReference>
<evidence type="ECO:0000313" key="4">
    <source>
        <dbReference type="Proteomes" id="UP000295818"/>
    </source>
</evidence>
<dbReference type="SUPFAM" id="SSF51735">
    <property type="entry name" value="NAD(P)-binding Rossmann-fold domains"/>
    <property type="match status" value="1"/>
</dbReference>
<dbReference type="InterPro" id="IPR011032">
    <property type="entry name" value="GroES-like_sf"/>
</dbReference>
<name>A0ABY2BVH4_9ACTN</name>
<dbReference type="InterPro" id="IPR020843">
    <property type="entry name" value="ER"/>
</dbReference>
<dbReference type="SMART" id="SM00829">
    <property type="entry name" value="PKS_ER"/>
    <property type="match status" value="1"/>
</dbReference>
<dbReference type="InterPro" id="IPR051603">
    <property type="entry name" value="Zinc-ADH_QOR/CCCR"/>
</dbReference>
<sequence length="307" mass="32180">MADRRRSKAVVFTEFGSPDVLRYVDVEEPHPGPGEVRIGVRAAGVNPLDVKVRRGVMEAMFPTALPHVLGMELAGVVDEIGEGVDDWKVGDEVVAWPKNGSYREFAIADSLIRKPAKVPWEVAGAIGIAAETAARALDLLAVAPGGTLLVHAAAGGVGSVAAQIAKTRAINVIGTAGVANHDYLRALGVTPVTYGVGLAERVRSVAPDGVDWAFDCAGRDALPASIELTGSPERVLTIGDRSAPEYGVSFSLMPANPRRDVVVDALAMVLEGTLQLNIERAYPLSEAAAAHGHSETGHLRGKIVLIP</sequence>
<proteinExistence type="predicted"/>
<dbReference type="Pfam" id="PF13602">
    <property type="entry name" value="ADH_zinc_N_2"/>
    <property type="match status" value="1"/>
</dbReference>